<proteinExistence type="predicted"/>
<dbReference type="PANTHER" id="PTHR44103">
    <property type="entry name" value="PROPROTEIN CONVERTASE P"/>
    <property type="match status" value="1"/>
</dbReference>
<gene>
    <name evidence="2" type="ORF">ACFOOI_08515</name>
</gene>
<dbReference type="InterPro" id="IPR028994">
    <property type="entry name" value="Integrin_alpha_N"/>
</dbReference>
<dbReference type="Pfam" id="PF13517">
    <property type="entry name" value="FG-GAP_3"/>
    <property type="match status" value="2"/>
</dbReference>
<dbReference type="Proteomes" id="UP001595616">
    <property type="component" value="Unassembled WGS sequence"/>
</dbReference>
<sequence>MRLVFLGVSVLIFIYSCTSAPKTEEYTPPVASDLSGKELATLHCGSCHMFPEPASLPRNVWVNRVLPNMGLRLGHGDYMIEMMKYSQEEMLAIMESGVYREKPIIAKEDWDKIVAFYSENSPEELTDVPAEKKNELLSFDSNVLPIEASEVVMTIFEPTKKQFKVSTSNPSMLYTLDNKGKKIDSANSSSPITDFKIDSKIGSIVLESGILNPSDLAKGKLVISGKAKVEGLHRPVSLLRSDLNNDLIQDFVICNFGNNAGDLMWVDGKNLEKYVLAKQPGARIAYEVDFNKDNKKDLLVLFSQGKESIVLFENKGDHRFEPKTILEFPSFFGSTFFELKDIDQDGDLDIIYTNGDNADLSIIKKPFHGLRIYENDGKNQFSEKYFYRINGASKVITDDFDLDGDLDFAVISVFPIEVNEGFLFFENTGKYQYKVSSKKNVSDQKWLTMDVADFDNDGDKDIILGAFTRNENTNKPSVLILKNNLK</sequence>
<protein>
    <submittedName>
        <fullName evidence="2">FG-GAP repeat domain-containing protein</fullName>
    </submittedName>
</protein>
<dbReference type="Gene3D" id="2.130.10.130">
    <property type="entry name" value="Integrin alpha, N-terminal"/>
    <property type="match status" value="1"/>
</dbReference>
<dbReference type="PROSITE" id="PS51257">
    <property type="entry name" value="PROKAR_LIPOPROTEIN"/>
    <property type="match status" value="1"/>
</dbReference>
<dbReference type="SUPFAM" id="SSF69318">
    <property type="entry name" value="Integrin alpha N-terminal domain"/>
    <property type="match status" value="1"/>
</dbReference>
<accession>A0ABV7YVU0</accession>
<reference evidence="3" key="1">
    <citation type="journal article" date="2019" name="Int. J. Syst. Evol. Microbiol.">
        <title>The Global Catalogue of Microorganisms (GCM) 10K type strain sequencing project: providing services to taxonomists for standard genome sequencing and annotation.</title>
        <authorList>
            <consortium name="The Broad Institute Genomics Platform"/>
            <consortium name="The Broad Institute Genome Sequencing Center for Infectious Disease"/>
            <person name="Wu L."/>
            <person name="Ma J."/>
        </authorList>
    </citation>
    <scope>NUCLEOTIDE SEQUENCE [LARGE SCALE GENOMIC DNA]</scope>
    <source>
        <strain evidence="3">CECT 7956</strain>
    </source>
</reference>
<comment type="caution">
    <text evidence="2">The sequence shown here is derived from an EMBL/GenBank/DDBJ whole genome shotgun (WGS) entry which is preliminary data.</text>
</comment>
<organism evidence="2 3">
    <name type="scientific">Lacihabitans lacunae</name>
    <dbReference type="NCBI Taxonomy" id="1028214"/>
    <lineage>
        <taxon>Bacteria</taxon>
        <taxon>Pseudomonadati</taxon>
        <taxon>Bacteroidota</taxon>
        <taxon>Cytophagia</taxon>
        <taxon>Cytophagales</taxon>
        <taxon>Leadbetterellaceae</taxon>
        <taxon>Lacihabitans</taxon>
    </lineage>
</organism>
<evidence type="ECO:0000256" key="1">
    <source>
        <dbReference type="ARBA" id="ARBA00022729"/>
    </source>
</evidence>
<evidence type="ECO:0000313" key="3">
    <source>
        <dbReference type="Proteomes" id="UP001595616"/>
    </source>
</evidence>
<dbReference type="EMBL" id="JBHRYQ010000001">
    <property type="protein sequence ID" value="MFC3810694.1"/>
    <property type="molecule type" value="Genomic_DNA"/>
</dbReference>
<dbReference type="PANTHER" id="PTHR44103:SF1">
    <property type="entry name" value="PROPROTEIN CONVERTASE P"/>
    <property type="match status" value="1"/>
</dbReference>
<evidence type="ECO:0000313" key="2">
    <source>
        <dbReference type="EMBL" id="MFC3810694.1"/>
    </source>
</evidence>
<dbReference type="InterPro" id="IPR013517">
    <property type="entry name" value="FG-GAP"/>
</dbReference>
<keyword evidence="3" id="KW-1185">Reference proteome</keyword>
<dbReference type="RefSeq" id="WP_379837029.1">
    <property type="nucleotide sequence ID" value="NZ_JBHRYQ010000001.1"/>
</dbReference>
<keyword evidence="1" id="KW-0732">Signal</keyword>
<name>A0ABV7YVU0_9BACT</name>